<feature type="chain" id="PRO_5021839827" evidence="5">
    <location>
        <begin position="34"/>
        <end position="204"/>
    </location>
</feature>
<keyword evidence="3 7" id="KW-0378">Hydrolase</keyword>
<name>A0A554X2L3_9BURK</name>
<dbReference type="Gene3D" id="3.90.1720.10">
    <property type="entry name" value="endopeptidase domain like (from Nostoc punctiforme)"/>
    <property type="match status" value="1"/>
</dbReference>
<protein>
    <submittedName>
        <fullName evidence="7">Gamma-DL-glutamyl hydrolase</fullName>
        <ecNumber evidence="7">3.4.19.-</ecNumber>
    </submittedName>
</protein>
<keyword evidence="2" id="KW-0645">Protease</keyword>
<proteinExistence type="inferred from homology"/>
<dbReference type="SUPFAM" id="SSF54001">
    <property type="entry name" value="Cysteine proteinases"/>
    <property type="match status" value="1"/>
</dbReference>
<dbReference type="PROSITE" id="PS51935">
    <property type="entry name" value="NLPC_P60"/>
    <property type="match status" value="1"/>
</dbReference>
<dbReference type="GO" id="GO:0006508">
    <property type="term" value="P:proteolysis"/>
    <property type="evidence" value="ECO:0007669"/>
    <property type="project" value="UniProtKB-KW"/>
</dbReference>
<feature type="domain" description="NlpC/P60" evidence="6">
    <location>
        <begin position="62"/>
        <end position="186"/>
    </location>
</feature>
<evidence type="ECO:0000256" key="3">
    <source>
        <dbReference type="ARBA" id="ARBA00022801"/>
    </source>
</evidence>
<gene>
    <name evidence="7" type="primary">pgdS</name>
    <name evidence="7" type="ORF">Tchar_02509</name>
</gene>
<evidence type="ECO:0000313" key="7">
    <source>
        <dbReference type="EMBL" id="TSE30067.1"/>
    </source>
</evidence>
<dbReference type="AlphaFoldDB" id="A0A554X2L3"/>
<dbReference type="GO" id="GO:0008234">
    <property type="term" value="F:cysteine-type peptidase activity"/>
    <property type="evidence" value="ECO:0007669"/>
    <property type="project" value="UniProtKB-KW"/>
</dbReference>
<evidence type="ECO:0000256" key="4">
    <source>
        <dbReference type="ARBA" id="ARBA00022807"/>
    </source>
</evidence>
<dbReference type="Proteomes" id="UP000318294">
    <property type="component" value="Unassembled WGS sequence"/>
</dbReference>
<dbReference type="Pfam" id="PF00877">
    <property type="entry name" value="NLPC_P60"/>
    <property type="match status" value="1"/>
</dbReference>
<dbReference type="PANTHER" id="PTHR47053:SF1">
    <property type="entry name" value="MUREIN DD-ENDOPEPTIDASE MEPH-RELATED"/>
    <property type="match status" value="1"/>
</dbReference>
<comment type="caution">
    <text evidence="7">The sequence shown here is derived from an EMBL/GenBank/DDBJ whole genome shotgun (WGS) entry which is preliminary data.</text>
</comment>
<keyword evidence="4" id="KW-0788">Thiol protease</keyword>
<evidence type="ECO:0000313" key="8">
    <source>
        <dbReference type="Proteomes" id="UP000318294"/>
    </source>
</evidence>
<dbReference type="PANTHER" id="PTHR47053">
    <property type="entry name" value="MUREIN DD-ENDOPEPTIDASE MEPH-RELATED"/>
    <property type="match status" value="1"/>
</dbReference>
<keyword evidence="8" id="KW-1185">Reference proteome</keyword>
<dbReference type="InterPro" id="IPR000064">
    <property type="entry name" value="NLP_P60_dom"/>
</dbReference>
<dbReference type="InterPro" id="IPR051202">
    <property type="entry name" value="Peptidase_C40"/>
</dbReference>
<dbReference type="InterPro" id="IPR038765">
    <property type="entry name" value="Papain-like_cys_pep_sf"/>
</dbReference>
<accession>A0A554X2L3</accession>
<dbReference type="EC" id="3.4.19.-" evidence="7"/>
<comment type="similarity">
    <text evidence="1">Belongs to the peptidase C40 family.</text>
</comment>
<feature type="signal peptide" evidence="5">
    <location>
        <begin position="1"/>
        <end position="33"/>
    </location>
</feature>
<evidence type="ECO:0000256" key="5">
    <source>
        <dbReference type="SAM" id="SignalP"/>
    </source>
</evidence>
<dbReference type="EMBL" id="VJON01000059">
    <property type="protein sequence ID" value="TSE30067.1"/>
    <property type="molecule type" value="Genomic_DNA"/>
</dbReference>
<reference evidence="7 8" key="1">
    <citation type="submission" date="2019-07" db="EMBL/GenBank/DDBJ databases">
        <title>Tepidimonas charontis SPSP-6 draft genome.</title>
        <authorList>
            <person name="Da Costa M.S."/>
            <person name="Froufe H.J.C."/>
            <person name="Egas C."/>
            <person name="Albuquerque L."/>
        </authorList>
    </citation>
    <scope>NUCLEOTIDE SEQUENCE [LARGE SCALE GENOMIC DNA]</scope>
    <source>
        <strain evidence="7 8">SPSP-6</strain>
    </source>
</reference>
<organism evidence="7 8">
    <name type="scientific">Tepidimonas charontis</name>
    <dbReference type="NCBI Taxonomy" id="2267262"/>
    <lineage>
        <taxon>Bacteria</taxon>
        <taxon>Pseudomonadati</taxon>
        <taxon>Pseudomonadota</taxon>
        <taxon>Betaproteobacteria</taxon>
        <taxon>Burkholderiales</taxon>
        <taxon>Tepidimonas</taxon>
    </lineage>
</organism>
<sequence length="204" mass="22264">MTTPRTDPCQRVLTRCRVGIGLVCALASGAAVAQTGADPIMELLQQRGEIATFSDQPHPPAANVHAAALVYAMAYVGVPYRRGGAAYEDGVDCSGFVQVTFRETMGVLLPRRAAEQAATTMPIEPHELQPGDLVFFNTLGTPFSHVGIYIGQGRFVHSPRSGAQVRLERMDERYWRSRFDGARRVPLQTRDWDAVVGPDARPQG</sequence>
<evidence type="ECO:0000256" key="2">
    <source>
        <dbReference type="ARBA" id="ARBA00022670"/>
    </source>
</evidence>
<evidence type="ECO:0000256" key="1">
    <source>
        <dbReference type="ARBA" id="ARBA00007074"/>
    </source>
</evidence>
<keyword evidence="5" id="KW-0732">Signal</keyword>
<evidence type="ECO:0000259" key="6">
    <source>
        <dbReference type="PROSITE" id="PS51935"/>
    </source>
</evidence>